<keyword evidence="2" id="KW-1185">Reference proteome</keyword>
<sequence length="59" mass="6486">MSANIRVIPVDGVTALPDIDELPNEMDIRRDKRELLLLNIAAGLAVSLVSFAWILLALE</sequence>
<gene>
    <name evidence="1" type="ORF">CAK95_21760</name>
</gene>
<dbReference type="RefSeq" id="WP_086089827.1">
    <property type="nucleotide sequence ID" value="NZ_CP021112.1"/>
</dbReference>
<dbReference type="Proteomes" id="UP000194137">
    <property type="component" value="Chromosome"/>
</dbReference>
<evidence type="ECO:0000313" key="2">
    <source>
        <dbReference type="Proteomes" id="UP000194137"/>
    </source>
</evidence>
<evidence type="ECO:0000313" key="1">
    <source>
        <dbReference type="EMBL" id="ARQ01436.1"/>
    </source>
</evidence>
<dbReference type="AlphaFoldDB" id="A0A1W6ZVU5"/>
<dbReference type="EMBL" id="CP021112">
    <property type="protein sequence ID" value="ARQ01436.1"/>
    <property type="molecule type" value="Genomic_DNA"/>
</dbReference>
<reference evidence="1 2" key="1">
    <citation type="submission" date="2017-05" db="EMBL/GenBank/DDBJ databases">
        <title>Full genome sequence of Pseudorhodoplanes sinuspersici.</title>
        <authorList>
            <person name="Dastgheib S.M.M."/>
            <person name="Shavandi M."/>
            <person name="Tirandaz H."/>
        </authorList>
    </citation>
    <scope>NUCLEOTIDE SEQUENCE [LARGE SCALE GENOMIC DNA]</scope>
    <source>
        <strain evidence="1 2">RIPI110</strain>
    </source>
</reference>
<dbReference type="STRING" id="1235591.CAK95_21760"/>
<accession>A0A1W6ZVU5</accession>
<protein>
    <submittedName>
        <fullName evidence="1">Uncharacterized protein</fullName>
    </submittedName>
</protein>
<proteinExistence type="predicted"/>
<name>A0A1W6ZVU5_9HYPH</name>
<organism evidence="1 2">
    <name type="scientific">Pseudorhodoplanes sinuspersici</name>
    <dbReference type="NCBI Taxonomy" id="1235591"/>
    <lineage>
        <taxon>Bacteria</taxon>
        <taxon>Pseudomonadati</taxon>
        <taxon>Pseudomonadota</taxon>
        <taxon>Alphaproteobacteria</taxon>
        <taxon>Hyphomicrobiales</taxon>
        <taxon>Pseudorhodoplanes</taxon>
    </lineage>
</organism>
<dbReference type="KEGG" id="psin:CAK95_21760"/>